<comment type="caution">
    <text evidence="1">The sequence shown here is derived from an EMBL/GenBank/DDBJ whole genome shotgun (WGS) entry which is preliminary data.</text>
</comment>
<evidence type="ECO:0000313" key="2">
    <source>
        <dbReference type="Proteomes" id="UP000308430"/>
    </source>
</evidence>
<keyword evidence="2" id="KW-1185">Reference proteome</keyword>
<dbReference type="OrthoDB" id="183043at2"/>
<keyword evidence="1" id="KW-0808">Transferase</keyword>
<sequence>MHEYEPLRWYTTNLVGVPAPLLASTAFNTHPRTLNIHGTRESHPGLFRLLAASRDQQSAAEIFGHYMALQFDLADPRREPAEAGHRSSSYVELLKGWAFDASSPQAAVLKGWVESRFGLVPMYHGERLARFPSAAWVRYLEEKYHSRFHNNCISLQLDALYEYCQWSLARFGRPGVRHLKLWRGSNDCEAQLLRGTLRGGRCVMRLNNLVSFSRSPQTAESFGDWLLEVRVPRVKLLCFPGLLGSRVLRSEGEYLVIGGDYTVRTHRGWMETGA</sequence>
<name>A0A4S4B2L1_9RHOO</name>
<dbReference type="Pfam" id="PF07357">
    <property type="entry name" value="DRAT"/>
    <property type="match status" value="1"/>
</dbReference>
<dbReference type="Proteomes" id="UP000308430">
    <property type="component" value="Unassembled WGS sequence"/>
</dbReference>
<dbReference type="GO" id="GO:0009399">
    <property type="term" value="P:nitrogen fixation"/>
    <property type="evidence" value="ECO:0007669"/>
    <property type="project" value="InterPro"/>
</dbReference>
<dbReference type="AlphaFoldDB" id="A0A4S4B2L1"/>
<dbReference type="EMBL" id="SSOC01000003">
    <property type="protein sequence ID" value="THF65927.1"/>
    <property type="molecule type" value="Genomic_DNA"/>
</dbReference>
<accession>A0A4S4B2L1</accession>
<dbReference type="InterPro" id="IPR009953">
    <property type="entry name" value="DRA_trans"/>
</dbReference>
<dbReference type="RefSeq" id="WP_136348133.1">
    <property type="nucleotide sequence ID" value="NZ_SSOC01000003.1"/>
</dbReference>
<proteinExistence type="predicted"/>
<reference evidence="1 2" key="1">
    <citation type="submission" date="2019-04" db="EMBL/GenBank/DDBJ databases">
        <title>Azoarcus nasutitermitis sp. nov. isolated from termite nest.</title>
        <authorList>
            <person name="Lin S.-Y."/>
            <person name="Hameed A."/>
            <person name="Hsu Y.-H."/>
            <person name="Young C.-C."/>
        </authorList>
    </citation>
    <scope>NUCLEOTIDE SEQUENCE [LARGE SCALE GENOMIC DNA]</scope>
    <source>
        <strain evidence="1 2">CC-YHH838</strain>
    </source>
</reference>
<gene>
    <name evidence="1" type="ORF">E6C76_10365</name>
</gene>
<dbReference type="GO" id="GO:0030701">
    <property type="term" value="F:NAD+-dinitrogen-reductase ADP-D-ribosyltransferase activity"/>
    <property type="evidence" value="ECO:0007669"/>
    <property type="project" value="InterPro"/>
</dbReference>
<evidence type="ECO:0000313" key="1">
    <source>
        <dbReference type="EMBL" id="THF65927.1"/>
    </source>
</evidence>
<protein>
    <submittedName>
        <fullName evidence="1">NAD(+) ADP-ribosyltransferase</fullName>
    </submittedName>
</protein>
<organism evidence="1 2">
    <name type="scientific">Pseudothauera nasutitermitis</name>
    <dbReference type="NCBI Taxonomy" id="2565930"/>
    <lineage>
        <taxon>Bacteria</taxon>
        <taxon>Pseudomonadati</taxon>
        <taxon>Pseudomonadota</taxon>
        <taxon>Betaproteobacteria</taxon>
        <taxon>Rhodocyclales</taxon>
        <taxon>Zoogloeaceae</taxon>
        <taxon>Pseudothauera</taxon>
    </lineage>
</organism>